<evidence type="ECO:0000313" key="1">
    <source>
        <dbReference type="EMBL" id="QRJ64720.1"/>
    </source>
</evidence>
<dbReference type="RefSeq" id="WP_203388246.1">
    <property type="nucleotide sequence ID" value="NZ_CP064781.1"/>
</dbReference>
<proteinExistence type="predicted"/>
<dbReference type="EMBL" id="CP064781">
    <property type="protein sequence ID" value="QRJ64720.1"/>
    <property type="molecule type" value="Genomic_DNA"/>
</dbReference>
<evidence type="ECO:0000313" key="2">
    <source>
        <dbReference type="Proteomes" id="UP000663444"/>
    </source>
</evidence>
<keyword evidence="2" id="KW-1185">Reference proteome</keyword>
<reference evidence="1" key="1">
    <citation type="submission" date="2020-11" db="EMBL/GenBank/DDBJ databases">
        <title>Azospira restricta DSM 18626 genome sequence.</title>
        <authorList>
            <person name="Moe W.M."/>
        </authorList>
    </citation>
    <scope>NUCLEOTIDE SEQUENCE</scope>
    <source>
        <strain evidence="1">DSM 18626</strain>
    </source>
</reference>
<organism evidence="1 2">
    <name type="scientific">Azospira restricta</name>
    <dbReference type="NCBI Taxonomy" id="404405"/>
    <lineage>
        <taxon>Bacteria</taxon>
        <taxon>Pseudomonadati</taxon>
        <taxon>Pseudomonadota</taxon>
        <taxon>Betaproteobacteria</taxon>
        <taxon>Rhodocyclales</taxon>
        <taxon>Rhodocyclaceae</taxon>
        <taxon>Azospira</taxon>
    </lineage>
</organism>
<protein>
    <submittedName>
        <fullName evidence="1">Uncharacterized protein</fullName>
    </submittedName>
</protein>
<dbReference type="KEGG" id="ares:IWH25_05055"/>
<dbReference type="Proteomes" id="UP000663444">
    <property type="component" value="Chromosome"/>
</dbReference>
<accession>A0A974SQQ3</accession>
<name>A0A974SQQ3_9RHOO</name>
<gene>
    <name evidence="1" type="ORF">IWH25_05055</name>
</gene>
<sequence>MSQASPKRSAAAAPKRRTSRRLRFIAAVRFADGRTQCFSVDNARDHDEARRMVFDEVEDVAAVVISDYR</sequence>
<dbReference type="AlphaFoldDB" id="A0A974SQQ3"/>